<reference evidence="3 4" key="1">
    <citation type="submission" date="2019-09" db="EMBL/GenBank/DDBJ databases">
        <title>Genome sequence of Rhodovastum atsumiense, a diverse member of the Acetobacteraceae family of non-sulfur purple photosynthetic bacteria.</title>
        <authorList>
            <person name="Meyer T."/>
            <person name="Kyndt J."/>
        </authorList>
    </citation>
    <scope>NUCLEOTIDE SEQUENCE [LARGE SCALE GENOMIC DNA]</scope>
    <source>
        <strain evidence="3 4">DSM 21279</strain>
    </source>
</reference>
<dbReference type="Pfam" id="PF07883">
    <property type="entry name" value="Cupin_2"/>
    <property type="match status" value="1"/>
</dbReference>
<organism evidence="3 4">
    <name type="scientific">Rhodovastum atsumiense</name>
    <dbReference type="NCBI Taxonomy" id="504468"/>
    <lineage>
        <taxon>Bacteria</taxon>
        <taxon>Pseudomonadati</taxon>
        <taxon>Pseudomonadota</taxon>
        <taxon>Alphaproteobacteria</taxon>
        <taxon>Acetobacterales</taxon>
        <taxon>Acetobacteraceae</taxon>
        <taxon>Rhodovastum</taxon>
    </lineage>
</organism>
<accession>A0A5M6J0S8</accession>
<evidence type="ECO:0000313" key="4">
    <source>
        <dbReference type="Proteomes" id="UP000325255"/>
    </source>
</evidence>
<dbReference type="AlphaFoldDB" id="A0A5M6J0S8"/>
<keyword evidence="1" id="KW-0732">Signal</keyword>
<evidence type="ECO:0000313" key="3">
    <source>
        <dbReference type="EMBL" id="KAA5613218.1"/>
    </source>
</evidence>
<dbReference type="EMBL" id="VWPK01000007">
    <property type="protein sequence ID" value="KAA5613218.1"/>
    <property type="molecule type" value="Genomic_DNA"/>
</dbReference>
<dbReference type="RefSeq" id="WP_150039701.1">
    <property type="nucleotide sequence ID" value="NZ_OW485601.1"/>
</dbReference>
<dbReference type="OrthoDB" id="9811153at2"/>
<dbReference type="CDD" id="cd02235">
    <property type="entry name" value="cupin_BLL4011-like"/>
    <property type="match status" value="1"/>
</dbReference>
<protein>
    <submittedName>
        <fullName evidence="3">Cupin domain-containing protein</fullName>
    </submittedName>
</protein>
<feature type="chain" id="PRO_5024465660" evidence="1">
    <location>
        <begin position="26"/>
        <end position="134"/>
    </location>
</feature>
<evidence type="ECO:0000256" key="1">
    <source>
        <dbReference type="SAM" id="SignalP"/>
    </source>
</evidence>
<dbReference type="InterPro" id="IPR013096">
    <property type="entry name" value="Cupin_2"/>
</dbReference>
<evidence type="ECO:0000259" key="2">
    <source>
        <dbReference type="Pfam" id="PF07883"/>
    </source>
</evidence>
<sequence length="134" mass="14088">MLARRRFVACAICAATGLTATGVAAQPTGGVKRTILSRTDFPGDTYATIEVLVEIEGGATVARHTHPGVESGIVIEGETRLFVQGQPDRTVKASEAFQIPPGVPHSVRNGPARTRVAVTYVVEKDKPLASPAPE</sequence>
<dbReference type="InterPro" id="IPR011051">
    <property type="entry name" value="RmlC_Cupin_sf"/>
</dbReference>
<dbReference type="InterPro" id="IPR014710">
    <property type="entry name" value="RmlC-like_jellyroll"/>
</dbReference>
<dbReference type="Proteomes" id="UP000325255">
    <property type="component" value="Unassembled WGS sequence"/>
</dbReference>
<dbReference type="PANTHER" id="PTHR38599">
    <property type="entry name" value="CUPIN DOMAIN PROTEIN (AFU_ORTHOLOGUE AFUA_3G13620)"/>
    <property type="match status" value="1"/>
</dbReference>
<dbReference type="Gene3D" id="2.60.120.10">
    <property type="entry name" value="Jelly Rolls"/>
    <property type="match status" value="1"/>
</dbReference>
<comment type="caution">
    <text evidence="3">The sequence shown here is derived from an EMBL/GenBank/DDBJ whole genome shotgun (WGS) entry which is preliminary data.</text>
</comment>
<dbReference type="SUPFAM" id="SSF51182">
    <property type="entry name" value="RmlC-like cupins"/>
    <property type="match status" value="1"/>
</dbReference>
<dbReference type="PANTHER" id="PTHR38599:SF1">
    <property type="entry name" value="CUPIN DOMAIN PROTEIN (AFU_ORTHOLOGUE AFUA_3G13620)"/>
    <property type="match status" value="1"/>
</dbReference>
<feature type="domain" description="Cupin type-2" evidence="2">
    <location>
        <begin position="52"/>
        <end position="109"/>
    </location>
</feature>
<keyword evidence="4" id="KW-1185">Reference proteome</keyword>
<name>A0A5M6J0S8_9PROT</name>
<proteinExistence type="predicted"/>
<gene>
    <name evidence="3" type="ORF">F1189_05850</name>
</gene>
<feature type="signal peptide" evidence="1">
    <location>
        <begin position="1"/>
        <end position="25"/>
    </location>
</feature>